<evidence type="ECO:0000313" key="2">
    <source>
        <dbReference type="Proteomes" id="UP001497700"/>
    </source>
</evidence>
<keyword evidence="2" id="KW-1185">Reference proteome</keyword>
<name>A0ACB9YJD3_9PEZI</name>
<comment type="caution">
    <text evidence="1">The sequence shown here is derived from an EMBL/GenBank/DDBJ whole genome shotgun (WGS) entry which is preliminary data.</text>
</comment>
<accession>A0ACB9YJD3</accession>
<dbReference type="Proteomes" id="UP001497700">
    <property type="component" value="Unassembled WGS sequence"/>
</dbReference>
<gene>
    <name evidence="1" type="ORF">F4820DRAFT_441015</name>
</gene>
<sequence>MSEQHLVQNMRNGYWRTYPIQVAERLGGNSFLRQNTLPLPFSFTQGCSRKLKSSLLGGSSRSLQNVTYSSTSRLVNELYHPEHDVENLEGYVPGGFHPTAIKDTFCDGRYKIVHKLGFGGYSTIWLARDQIRQRFVSLKILIASASRSSNEGSILCLLQNGNSSHPGRQFIPTLLDQFTFAGPNGQHLCLVGEPYGCSVSKSKEDNVDLMFPFKAARSVAAQLVMGLSYLHDCGICHGDLHMGNFLLRIPNFDSLTIAELYDRFGKPYEVQVRRIDEKKPEPHAPAHVIYPMFPCLPSNEVTEPEIAISDYGTSFITSQTPSPTLHTPTLYAPPEDFFQEPITPVVDVWTLGVNLYEVLGERPLFETLNWDKDDIIGEMVSTLGRLPERWWDSWANRAEFFEQNGEWISDFKRISTPSFRPLRQRLWDMGRGETPEACKWDVAGGELQDLEDLLRGMMTFEPAERLTTKQLMASRYMVKWGLPTWQSQRVKRGDQKTR</sequence>
<protein>
    <submittedName>
        <fullName evidence="1">Kinase-like domain-containing protein</fullName>
    </submittedName>
</protein>
<reference evidence="1 2" key="1">
    <citation type="journal article" date="2022" name="New Phytol.">
        <title>Ecological generalism drives hyperdiversity of secondary metabolite gene clusters in xylarialean endophytes.</title>
        <authorList>
            <person name="Franco M.E.E."/>
            <person name="Wisecaver J.H."/>
            <person name="Arnold A.E."/>
            <person name="Ju Y.M."/>
            <person name="Slot J.C."/>
            <person name="Ahrendt S."/>
            <person name="Moore L.P."/>
            <person name="Eastman K.E."/>
            <person name="Scott K."/>
            <person name="Konkel Z."/>
            <person name="Mondo S.J."/>
            <person name="Kuo A."/>
            <person name="Hayes R.D."/>
            <person name="Haridas S."/>
            <person name="Andreopoulos B."/>
            <person name="Riley R."/>
            <person name="LaButti K."/>
            <person name="Pangilinan J."/>
            <person name="Lipzen A."/>
            <person name="Amirebrahimi M."/>
            <person name="Yan J."/>
            <person name="Adam C."/>
            <person name="Keymanesh K."/>
            <person name="Ng V."/>
            <person name="Louie K."/>
            <person name="Northen T."/>
            <person name="Drula E."/>
            <person name="Henrissat B."/>
            <person name="Hsieh H.M."/>
            <person name="Youens-Clark K."/>
            <person name="Lutzoni F."/>
            <person name="Miadlikowska J."/>
            <person name="Eastwood D.C."/>
            <person name="Hamelin R.C."/>
            <person name="Grigoriev I.V."/>
            <person name="U'Ren J.M."/>
        </authorList>
    </citation>
    <scope>NUCLEOTIDE SEQUENCE [LARGE SCALE GENOMIC DNA]</scope>
    <source>
        <strain evidence="1 2">CBS 119005</strain>
    </source>
</reference>
<organism evidence="1 2">
    <name type="scientific">Hypoxylon rubiginosum</name>
    <dbReference type="NCBI Taxonomy" id="110542"/>
    <lineage>
        <taxon>Eukaryota</taxon>
        <taxon>Fungi</taxon>
        <taxon>Dikarya</taxon>
        <taxon>Ascomycota</taxon>
        <taxon>Pezizomycotina</taxon>
        <taxon>Sordariomycetes</taxon>
        <taxon>Xylariomycetidae</taxon>
        <taxon>Xylariales</taxon>
        <taxon>Hypoxylaceae</taxon>
        <taxon>Hypoxylon</taxon>
    </lineage>
</organism>
<dbReference type="EMBL" id="MU393663">
    <property type="protein sequence ID" value="KAI4859034.1"/>
    <property type="molecule type" value="Genomic_DNA"/>
</dbReference>
<evidence type="ECO:0000313" key="1">
    <source>
        <dbReference type="EMBL" id="KAI4859034.1"/>
    </source>
</evidence>
<proteinExistence type="predicted"/>